<dbReference type="SUPFAM" id="SSF53807">
    <property type="entry name" value="Helical backbone' metal receptor"/>
    <property type="match status" value="1"/>
</dbReference>
<keyword evidence="2" id="KW-0813">Transport</keyword>
<dbReference type="GO" id="GO:0030001">
    <property type="term" value="P:metal ion transport"/>
    <property type="evidence" value="ECO:0007669"/>
    <property type="project" value="InterPro"/>
</dbReference>
<organism evidence="6 7">
    <name type="scientific">Brytella acorum</name>
    <dbReference type="NCBI Taxonomy" id="2959299"/>
    <lineage>
        <taxon>Bacteria</taxon>
        <taxon>Pseudomonadati</taxon>
        <taxon>Pseudomonadota</taxon>
        <taxon>Alphaproteobacteria</taxon>
        <taxon>Acetobacterales</taxon>
        <taxon>Acetobacteraceae</taxon>
        <taxon>Brytella</taxon>
    </lineage>
</organism>
<comment type="subcellular location">
    <subcellularLocation>
        <location evidence="1">Cell envelope</location>
    </subcellularLocation>
</comment>
<accession>A0AA35UGV2</accession>
<dbReference type="Pfam" id="PF01297">
    <property type="entry name" value="ZnuA"/>
    <property type="match status" value="1"/>
</dbReference>
<sequence length="294" mass="31637">MLRRLVFSLFLNWVIAIAPALAQTLTQSQVRHVVCAEAVWCDITSQIGGSAVTTQAIVVSPQADPHDVMTSPAMARDIAKADIVIVNGAEYDEWALRLAATSRGAGRETLDVGRLTRASPDANPHLFDDLGVVEAFAHHMTAELIGNQPRKAPELMQRASAFDGAIERLRQRVVSVKSEVTAKRIVATEPVGGALFTALGLEVICPRFALAVMHHTEPAPRDLALVEGALETGQAAALIFNPAVTSPALNGLVDTARAHGVPVVPMSEMPMPGQHWQDWYEGRLTILKQALSVR</sequence>
<evidence type="ECO:0000313" key="7">
    <source>
        <dbReference type="Proteomes" id="UP001176960"/>
    </source>
</evidence>
<evidence type="ECO:0000256" key="4">
    <source>
        <dbReference type="ARBA" id="ARBA00022729"/>
    </source>
</evidence>
<feature type="chain" id="PRO_5041291931" evidence="5">
    <location>
        <begin position="23"/>
        <end position="294"/>
    </location>
</feature>
<dbReference type="EMBL" id="CATKSH010000010">
    <property type="protein sequence ID" value="CAI9121048.1"/>
    <property type="molecule type" value="Genomic_DNA"/>
</dbReference>
<dbReference type="PANTHER" id="PTHR42953">
    <property type="entry name" value="HIGH-AFFINITY ZINC UPTAKE SYSTEM PROTEIN ZNUA-RELATED"/>
    <property type="match status" value="1"/>
</dbReference>
<dbReference type="InterPro" id="IPR006127">
    <property type="entry name" value="ZnuA-like"/>
</dbReference>
<proteinExistence type="predicted"/>
<feature type="signal peptide" evidence="5">
    <location>
        <begin position="1"/>
        <end position="22"/>
    </location>
</feature>
<evidence type="ECO:0000256" key="3">
    <source>
        <dbReference type="ARBA" id="ARBA00022723"/>
    </source>
</evidence>
<dbReference type="Gene3D" id="3.40.50.1980">
    <property type="entry name" value="Nitrogenase molybdenum iron protein domain"/>
    <property type="match status" value="2"/>
</dbReference>
<evidence type="ECO:0000256" key="1">
    <source>
        <dbReference type="ARBA" id="ARBA00004196"/>
    </source>
</evidence>
<keyword evidence="4 5" id="KW-0732">Signal</keyword>
<dbReference type="Proteomes" id="UP001176960">
    <property type="component" value="Unassembled WGS sequence"/>
</dbReference>
<gene>
    <name evidence="6" type="ORF">LMG32879_001892</name>
</gene>
<evidence type="ECO:0000313" key="6">
    <source>
        <dbReference type="EMBL" id="CAI9121048.1"/>
    </source>
</evidence>
<dbReference type="PANTHER" id="PTHR42953:SF1">
    <property type="entry name" value="METAL-BINDING PROTEIN HI_0362-RELATED"/>
    <property type="match status" value="1"/>
</dbReference>
<keyword evidence="7" id="KW-1185">Reference proteome</keyword>
<keyword evidence="3" id="KW-0479">Metal-binding</keyword>
<dbReference type="AlphaFoldDB" id="A0AA35UGV2"/>
<dbReference type="GO" id="GO:0030313">
    <property type="term" value="C:cell envelope"/>
    <property type="evidence" value="ECO:0007669"/>
    <property type="project" value="UniProtKB-SubCell"/>
</dbReference>
<dbReference type="GO" id="GO:0046872">
    <property type="term" value="F:metal ion binding"/>
    <property type="evidence" value="ECO:0007669"/>
    <property type="project" value="UniProtKB-KW"/>
</dbReference>
<dbReference type="InterPro" id="IPR050492">
    <property type="entry name" value="Bact_metal-bind_prot9"/>
</dbReference>
<comment type="caution">
    <text evidence="6">The sequence shown here is derived from an EMBL/GenBank/DDBJ whole genome shotgun (WGS) entry which is preliminary data.</text>
</comment>
<dbReference type="RefSeq" id="WP_289842157.1">
    <property type="nucleotide sequence ID" value="NZ_CATKSH010000010.1"/>
</dbReference>
<evidence type="ECO:0000256" key="5">
    <source>
        <dbReference type="SAM" id="SignalP"/>
    </source>
</evidence>
<name>A0AA35UGV2_9PROT</name>
<evidence type="ECO:0000256" key="2">
    <source>
        <dbReference type="ARBA" id="ARBA00022448"/>
    </source>
</evidence>
<reference evidence="6" key="1">
    <citation type="submission" date="2023-03" db="EMBL/GenBank/DDBJ databases">
        <authorList>
            <person name="Cleenwerck I."/>
        </authorList>
    </citation>
    <scope>NUCLEOTIDE SEQUENCE</scope>
    <source>
        <strain evidence="6">LMG 32879</strain>
    </source>
</reference>
<protein>
    <submittedName>
        <fullName evidence="6">Zinc ABC transporter substrate-binding protein</fullName>
    </submittedName>
</protein>